<protein>
    <submittedName>
        <fullName evidence="1">Virion structural protein</fullName>
    </submittedName>
</protein>
<keyword evidence="1" id="KW-0614">Plasmid</keyword>
<dbReference type="KEGG" id="prz:GZH47_32705"/>
<proteinExistence type="predicted"/>
<geneLocation type="plasmid" evidence="1 2">
    <name>unnamed2</name>
</geneLocation>
<accession>A0A6C0PAQ2</accession>
<dbReference type="Proteomes" id="UP000479114">
    <property type="component" value="Plasmid unnamed2"/>
</dbReference>
<dbReference type="RefSeq" id="WP_162645793.1">
    <property type="nucleotide sequence ID" value="NZ_CP048288.1"/>
</dbReference>
<dbReference type="EMBL" id="CP048288">
    <property type="protein sequence ID" value="QHW35660.1"/>
    <property type="molecule type" value="Genomic_DNA"/>
</dbReference>
<sequence>MQRRPTDVDGMQRTFTTYAGTDMVATLNIPGKGPIVFGNLSQISYSIYRAKFPVLALGRVTPKGFTRGMRTVTGILQFTDFDETIVYRCLEEIREQGYKVLMDEMPMFDVTISMANEFGSKSVMTIYGITTFTEGKVMGVNNMFTENVYEFYALDIDPLSKVKRLGG</sequence>
<reference evidence="1 2" key="1">
    <citation type="submission" date="2020-02" db="EMBL/GenBank/DDBJ databases">
        <title>Paenibacillus sp. nov., isolated from rhizosphere soil of tomato.</title>
        <authorList>
            <person name="Weon H.-Y."/>
            <person name="Lee S.A."/>
        </authorList>
    </citation>
    <scope>NUCLEOTIDE SEQUENCE [LARGE SCALE GENOMIC DNA]</scope>
    <source>
        <strain evidence="1 2">14171R-81</strain>
        <plasmid evidence="1 2">unnamed2</plasmid>
    </source>
</reference>
<dbReference type="AlphaFoldDB" id="A0A6C0PAQ2"/>
<gene>
    <name evidence="1" type="ORF">GZH47_32705</name>
</gene>
<keyword evidence="2" id="KW-1185">Reference proteome</keyword>
<evidence type="ECO:0000313" key="2">
    <source>
        <dbReference type="Proteomes" id="UP000479114"/>
    </source>
</evidence>
<evidence type="ECO:0000313" key="1">
    <source>
        <dbReference type="EMBL" id="QHW35660.1"/>
    </source>
</evidence>
<organism evidence="1 2">
    <name type="scientific">Paenibacillus rhizovicinus</name>
    <dbReference type="NCBI Taxonomy" id="2704463"/>
    <lineage>
        <taxon>Bacteria</taxon>
        <taxon>Bacillati</taxon>
        <taxon>Bacillota</taxon>
        <taxon>Bacilli</taxon>
        <taxon>Bacillales</taxon>
        <taxon>Paenibacillaceae</taxon>
        <taxon>Paenibacillus</taxon>
    </lineage>
</organism>
<name>A0A6C0PAQ2_9BACL</name>